<accession>A0ABY8V1W8</accession>
<dbReference type="RefSeq" id="WP_231419277.1">
    <property type="nucleotide sequence ID" value="NZ_CP126446.1"/>
</dbReference>
<dbReference type="Gene3D" id="1.20.1250.20">
    <property type="entry name" value="MFS general substrate transporter like domains"/>
    <property type="match status" value="2"/>
</dbReference>
<dbReference type="Pfam" id="PF07690">
    <property type="entry name" value="MFS_1"/>
    <property type="match status" value="1"/>
</dbReference>
<evidence type="ECO:0000256" key="5">
    <source>
        <dbReference type="ARBA" id="ARBA00022989"/>
    </source>
</evidence>
<reference evidence="9 10" key="1">
    <citation type="submission" date="2023-05" db="EMBL/GenBank/DDBJ databases">
        <title>Comparative genomics reveals the evidence of polycyclic aromatic hydrocarbons degradation in moderately halophilic genus Pontibacillus.</title>
        <authorList>
            <person name="Yang H."/>
            <person name="Qian Z."/>
        </authorList>
    </citation>
    <scope>NUCLEOTIDE SEQUENCE [LARGE SCALE GENOMIC DNA]</scope>
    <source>
        <strain evidence="10">HN14</strain>
    </source>
</reference>
<feature type="domain" description="Major facilitator superfamily (MFS) profile" evidence="8">
    <location>
        <begin position="7"/>
        <end position="383"/>
    </location>
</feature>
<evidence type="ECO:0000259" key="8">
    <source>
        <dbReference type="PROSITE" id="PS50850"/>
    </source>
</evidence>
<dbReference type="PROSITE" id="PS50850">
    <property type="entry name" value="MFS"/>
    <property type="match status" value="1"/>
</dbReference>
<evidence type="ECO:0000313" key="10">
    <source>
        <dbReference type="Proteomes" id="UP001236652"/>
    </source>
</evidence>
<keyword evidence="10" id="KW-1185">Reference proteome</keyword>
<keyword evidence="3" id="KW-1003">Cell membrane</keyword>
<evidence type="ECO:0000256" key="6">
    <source>
        <dbReference type="ARBA" id="ARBA00023136"/>
    </source>
</evidence>
<evidence type="ECO:0000256" key="4">
    <source>
        <dbReference type="ARBA" id="ARBA00022692"/>
    </source>
</evidence>
<dbReference type="SUPFAM" id="SSF103473">
    <property type="entry name" value="MFS general substrate transporter"/>
    <property type="match status" value="1"/>
</dbReference>
<gene>
    <name evidence="9" type="ORF">QNI29_02655</name>
</gene>
<feature type="transmembrane region" description="Helical" evidence="7">
    <location>
        <begin position="295"/>
        <end position="317"/>
    </location>
</feature>
<dbReference type="EMBL" id="CP126446">
    <property type="protein sequence ID" value="WIF98589.1"/>
    <property type="molecule type" value="Genomic_DNA"/>
</dbReference>
<feature type="transmembrane region" description="Helical" evidence="7">
    <location>
        <begin position="45"/>
        <end position="61"/>
    </location>
</feature>
<feature type="transmembrane region" description="Helical" evidence="7">
    <location>
        <begin position="239"/>
        <end position="259"/>
    </location>
</feature>
<feature type="transmembrane region" description="Helical" evidence="7">
    <location>
        <begin position="359"/>
        <end position="378"/>
    </location>
</feature>
<feature type="transmembrane region" description="Helical" evidence="7">
    <location>
        <begin position="68"/>
        <end position="88"/>
    </location>
</feature>
<evidence type="ECO:0000256" key="7">
    <source>
        <dbReference type="SAM" id="Phobius"/>
    </source>
</evidence>
<dbReference type="InterPro" id="IPR047200">
    <property type="entry name" value="MFS_YcaD-like"/>
</dbReference>
<feature type="transmembrane region" description="Helical" evidence="7">
    <location>
        <begin position="329"/>
        <end position="353"/>
    </location>
</feature>
<dbReference type="InterPro" id="IPR011701">
    <property type="entry name" value="MFS"/>
</dbReference>
<organism evidence="9 10">
    <name type="scientific">Pontibacillus chungwhensis</name>
    <dbReference type="NCBI Taxonomy" id="265426"/>
    <lineage>
        <taxon>Bacteria</taxon>
        <taxon>Bacillati</taxon>
        <taxon>Bacillota</taxon>
        <taxon>Bacilli</taxon>
        <taxon>Bacillales</taxon>
        <taxon>Bacillaceae</taxon>
        <taxon>Pontibacillus</taxon>
    </lineage>
</organism>
<feature type="transmembrane region" description="Helical" evidence="7">
    <location>
        <begin position="155"/>
        <end position="178"/>
    </location>
</feature>
<dbReference type="CDD" id="cd17477">
    <property type="entry name" value="MFS_YcaD_like"/>
    <property type="match status" value="1"/>
</dbReference>
<sequence length="395" mass="43320">MHSTRFRFTVLILLVSISGFTQGMLLPLIAVILEQNGVSSSINGLHATGLYIGVLLASPFMEKPLQRIGFKPMILIGGGLVFVSMAFFPFWESLWFWFILRVTIGIGDHMLHFGTQTWITTTSPEERRGRNIALYGLFFGVGFAIGPLMTRLVDIHIALPFLLSAGLSVLVWSLMLFVRNQFPEDDGGYTSSSSSFSRFFKAGKLAWVAFLPPFGYGFLEATLHGNFPVYGMRIGHDVDILSLIIPMFAVGSILSQLPLGVLSDKVGRKNVLVGVILAGVVCFFLASIFEDSVGWLFVLFTLSGIFVGSIFSLGISYMTDILPRSLLPAGNIMCGIAFSIGSIIGPYTGGIFIDLFPEASFFHIITTMLILILIPISLKKEKPLSKQHSRVPSTQ</sequence>
<evidence type="ECO:0000256" key="3">
    <source>
        <dbReference type="ARBA" id="ARBA00022475"/>
    </source>
</evidence>
<keyword evidence="4 7" id="KW-0812">Transmembrane</keyword>
<comment type="subcellular location">
    <subcellularLocation>
        <location evidence="1">Cell membrane</location>
        <topology evidence="1">Multi-pass membrane protein</topology>
    </subcellularLocation>
</comment>
<feature type="transmembrane region" description="Helical" evidence="7">
    <location>
        <begin position="199"/>
        <end position="219"/>
    </location>
</feature>
<evidence type="ECO:0000313" key="9">
    <source>
        <dbReference type="EMBL" id="WIF98589.1"/>
    </source>
</evidence>
<dbReference type="PANTHER" id="PTHR23521:SF2">
    <property type="entry name" value="TRANSPORTER MFS SUPERFAMILY"/>
    <property type="match status" value="1"/>
</dbReference>
<dbReference type="PANTHER" id="PTHR23521">
    <property type="entry name" value="TRANSPORTER MFS SUPERFAMILY"/>
    <property type="match status" value="1"/>
</dbReference>
<name>A0ABY8V1W8_9BACI</name>
<evidence type="ECO:0000256" key="2">
    <source>
        <dbReference type="ARBA" id="ARBA00022448"/>
    </source>
</evidence>
<dbReference type="Proteomes" id="UP001236652">
    <property type="component" value="Chromosome"/>
</dbReference>
<dbReference type="InterPro" id="IPR005829">
    <property type="entry name" value="Sugar_transporter_CS"/>
</dbReference>
<dbReference type="InterPro" id="IPR036259">
    <property type="entry name" value="MFS_trans_sf"/>
</dbReference>
<dbReference type="InterPro" id="IPR020846">
    <property type="entry name" value="MFS_dom"/>
</dbReference>
<feature type="transmembrane region" description="Helical" evidence="7">
    <location>
        <begin position="132"/>
        <end position="149"/>
    </location>
</feature>
<protein>
    <submittedName>
        <fullName evidence="9">MFS transporter</fullName>
    </submittedName>
</protein>
<keyword evidence="2" id="KW-0813">Transport</keyword>
<keyword evidence="5 7" id="KW-1133">Transmembrane helix</keyword>
<feature type="transmembrane region" description="Helical" evidence="7">
    <location>
        <begin position="271"/>
        <end position="289"/>
    </location>
</feature>
<feature type="transmembrane region" description="Helical" evidence="7">
    <location>
        <begin position="12"/>
        <end position="33"/>
    </location>
</feature>
<proteinExistence type="predicted"/>
<keyword evidence="6 7" id="KW-0472">Membrane</keyword>
<evidence type="ECO:0000256" key="1">
    <source>
        <dbReference type="ARBA" id="ARBA00004651"/>
    </source>
</evidence>
<dbReference type="PROSITE" id="PS00216">
    <property type="entry name" value="SUGAR_TRANSPORT_1"/>
    <property type="match status" value="1"/>
</dbReference>